<keyword evidence="1" id="KW-1133">Transmembrane helix</keyword>
<feature type="transmembrane region" description="Helical" evidence="1">
    <location>
        <begin position="36"/>
        <end position="54"/>
    </location>
</feature>
<dbReference type="Proteomes" id="UP001652397">
    <property type="component" value="Unassembled WGS sequence"/>
</dbReference>
<evidence type="ECO:0000313" key="3">
    <source>
        <dbReference type="Proteomes" id="UP001652397"/>
    </source>
</evidence>
<dbReference type="EMBL" id="JAOQJE010000002">
    <property type="protein sequence ID" value="MCU6788053.1"/>
    <property type="molecule type" value="Genomic_DNA"/>
</dbReference>
<reference evidence="2 3" key="1">
    <citation type="journal article" date="2021" name="ISME Commun">
        <title>Automated analysis of genomic sequences facilitates high-throughput and comprehensive description of bacteria.</title>
        <authorList>
            <person name="Hitch T.C.A."/>
        </authorList>
    </citation>
    <scope>NUCLEOTIDE SEQUENCE [LARGE SCALE GENOMIC DNA]</scope>
    <source>
        <strain evidence="2 3">Sanger_34</strain>
    </source>
</reference>
<feature type="transmembrane region" description="Helical" evidence="1">
    <location>
        <begin position="6"/>
        <end position="24"/>
    </location>
</feature>
<evidence type="ECO:0000256" key="1">
    <source>
        <dbReference type="SAM" id="Phobius"/>
    </source>
</evidence>
<name>A0ABT2U099_9FIRM</name>
<comment type="caution">
    <text evidence="2">The sequence shown here is derived from an EMBL/GenBank/DDBJ whole genome shotgun (WGS) entry which is preliminary data.</text>
</comment>
<sequence length="106" mass="11895">MDMGYGWLNIGSILLGIIALAVPFRGVAAEKKWKPRLAVSAAACAAAIGLQALYRFRWRLGRPCRYGGPGGDGKRFPFGADRPDQFHYDPRTLFRQAMNRFFALCW</sequence>
<organism evidence="2 3">
    <name type="scientific">Agathobaculum ammoniilyticum</name>
    <dbReference type="NCBI Taxonomy" id="2981778"/>
    <lineage>
        <taxon>Bacteria</taxon>
        <taxon>Bacillati</taxon>
        <taxon>Bacillota</taxon>
        <taxon>Clostridia</taxon>
        <taxon>Eubacteriales</taxon>
        <taxon>Butyricicoccaceae</taxon>
        <taxon>Agathobaculum</taxon>
    </lineage>
</organism>
<gene>
    <name evidence="2" type="ORF">OCV66_02970</name>
</gene>
<keyword evidence="1" id="KW-0812">Transmembrane</keyword>
<keyword evidence="1" id="KW-0472">Membrane</keyword>
<evidence type="ECO:0000313" key="2">
    <source>
        <dbReference type="EMBL" id="MCU6788053.1"/>
    </source>
</evidence>
<proteinExistence type="predicted"/>
<dbReference type="RefSeq" id="WP_147573754.1">
    <property type="nucleotide sequence ID" value="NZ_JAOQJE010000002.1"/>
</dbReference>
<protein>
    <submittedName>
        <fullName evidence="2">Uncharacterized protein</fullName>
    </submittedName>
</protein>
<keyword evidence="3" id="KW-1185">Reference proteome</keyword>
<accession>A0ABT2U099</accession>